<keyword evidence="20" id="KW-1185">Reference proteome</keyword>
<protein>
    <recommendedName>
        <fullName evidence="13">DNA 3'-5' helicase</fullName>
        <ecNumber evidence="13">5.6.2.4</ecNumber>
    </recommendedName>
</protein>
<evidence type="ECO:0000313" key="20">
    <source>
        <dbReference type="Proteomes" id="UP000625033"/>
    </source>
</evidence>
<dbReference type="Proteomes" id="UP000625033">
    <property type="component" value="Unassembled WGS sequence"/>
</dbReference>
<dbReference type="Gene3D" id="1.10.10.160">
    <property type="match status" value="1"/>
</dbReference>
<evidence type="ECO:0000256" key="14">
    <source>
        <dbReference type="ARBA" id="ARBA00048988"/>
    </source>
</evidence>
<evidence type="ECO:0000313" key="19">
    <source>
        <dbReference type="EMBL" id="MBG6085577.1"/>
    </source>
</evidence>
<keyword evidence="2" id="KW-0540">Nuclease</keyword>
<reference evidence="19" key="1">
    <citation type="submission" date="2020-11" db="EMBL/GenBank/DDBJ databases">
        <title>Sequencing the genomes of 1000 actinobacteria strains.</title>
        <authorList>
            <person name="Klenk H.-P."/>
        </authorList>
    </citation>
    <scope>NUCLEOTIDE SEQUENCE</scope>
    <source>
        <strain evidence="19">DSM 26152</strain>
    </source>
</reference>
<dbReference type="GO" id="GO:0033202">
    <property type="term" value="C:DNA helicase complex"/>
    <property type="evidence" value="ECO:0007669"/>
    <property type="project" value="TreeGrafter"/>
</dbReference>
<dbReference type="GO" id="GO:0004527">
    <property type="term" value="F:exonuclease activity"/>
    <property type="evidence" value="ECO:0007669"/>
    <property type="project" value="UniProtKB-KW"/>
</dbReference>
<sequence>MTGTAPAAAGHAQATELSGAVPLSAVQQELAALRRGHGPVLVVGAPGTGKTTALLAAVLERLREDLAPEQLLILTSARAQAGRLRDRLSDLVDVTFSEPAVRTWSSYAFDLVRRARLGGYLPDLERAPRLLSGPEQDALLGQILHGHAEGLAPEPGWPEVLGEAIGTRGFRDQLRELFDRLSEHGLEPADVEELGQRHLRPEWEAAARVYQEYRDLLDLGHAEAFDPAGLISAAAQLLETHPDLLAAERDRLRLVAVDDLQEANPAQYRLLSLLTKDRDVLACAAPDSVVQGFRGARPDFLGRLEQYLGDLQTVELTESFRLPAAIAEAWGRVARRIPVSAGGRGRALKPVRGEPSTAHADTPDATSAHVPGHVAAHVVDSPVHELRYVAHRILEEHLMASRPLSDIAVIVRHGGLVRSVARHLTQQGIAVDVPPAEVPLRDEPAVRPLITLFQVVLAAEPVDDATIVEQLLTSRYGQATAIDVRRLRQQLRRAEHAAGHAADHEPRKSRTSSQLLCALLAGDPDVTSWLDGCGREAAGARRIVRMLAALREHLAAGEANAETALWALWQASGLENTWRDAALAGGSAGHRADLDLDALLALFQAAERFIDQLPGSTVQQFVDHVASQELPMDTLAGRGASTDTVSVLTPAAAVGQEWGLVLIPGLQEGLWPNTKLRGELLKTATLTAIVEDGAEAAQQRDAAARVRAVRADEFRSFAAAASRARDELVCIGVQSDDAQPSALLDYLDPIEGERPITPVPRPRTLDALVAHLRQTAEQDAAEPAPEVLPDAGLVLAELARAGVRGAHPDTWWGLVPPTSTGPVVPPEHPVTVSPSRVQAVLESPLNWFVQAAGGEPAMDFARSLGTLVHAIAEDLPDATGNQYKEELDRRWAQLDLPAGWETQKDRDRAEEMLRKLALYGLEMRKNGRRLVGQEVKFSVEVGDGKRAAVISGLIDRVEAGDDGRPYVVDLKTGKSKPTAKEVARHPQLGTYQAAILAGALGDSLDLAVQPAGAALVQLGDGTKGLKPQEQDAVAEEDWATPMVLEAAGLMGAADFLARHDPSKGRSVPCRLPSLCPLCDEGRQVTQP</sequence>
<evidence type="ECO:0000256" key="3">
    <source>
        <dbReference type="ARBA" id="ARBA00022741"/>
    </source>
</evidence>
<evidence type="ECO:0000256" key="15">
    <source>
        <dbReference type="PROSITE-ProRule" id="PRU00560"/>
    </source>
</evidence>
<comment type="catalytic activity">
    <reaction evidence="14">
        <text>ATP + H2O = ADP + phosphate + H(+)</text>
        <dbReference type="Rhea" id="RHEA:13065"/>
        <dbReference type="ChEBI" id="CHEBI:15377"/>
        <dbReference type="ChEBI" id="CHEBI:15378"/>
        <dbReference type="ChEBI" id="CHEBI:30616"/>
        <dbReference type="ChEBI" id="CHEBI:43474"/>
        <dbReference type="ChEBI" id="CHEBI:456216"/>
        <dbReference type="EC" id="5.6.2.4"/>
    </reaction>
</comment>
<dbReference type="PROSITE" id="PS51198">
    <property type="entry name" value="UVRD_HELICASE_ATP_BIND"/>
    <property type="match status" value="1"/>
</dbReference>
<dbReference type="GO" id="GO:0005524">
    <property type="term" value="F:ATP binding"/>
    <property type="evidence" value="ECO:0007669"/>
    <property type="project" value="UniProtKB-UniRule"/>
</dbReference>
<proteinExistence type="inferred from homology"/>
<keyword evidence="5 15" id="KW-0378">Hydrolase</keyword>
<dbReference type="PANTHER" id="PTHR11070:SF59">
    <property type="entry name" value="DNA 3'-5' HELICASE"/>
    <property type="match status" value="1"/>
</dbReference>
<evidence type="ECO:0000256" key="16">
    <source>
        <dbReference type="SAM" id="MobiDB-lite"/>
    </source>
</evidence>
<dbReference type="GO" id="GO:0000725">
    <property type="term" value="P:recombinational repair"/>
    <property type="evidence" value="ECO:0007669"/>
    <property type="project" value="TreeGrafter"/>
</dbReference>
<dbReference type="PANTHER" id="PTHR11070">
    <property type="entry name" value="UVRD / RECB / PCRA DNA HELICASE FAMILY MEMBER"/>
    <property type="match status" value="1"/>
</dbReference>
<evidence type="ECO:0000256" key="4">
    <source>
        <dbReference type="ARBA" id="ARBA00022763"/>
    </source>
</evidence>
<keyword evidence="10" id="KW-0234">DNA repair</keyword>
<evidence type="ECO:0000256" key="7">
    <source>
        <dbReference type="ARBA" id="ARBA00022839"/>
    </source>
</evidence>
<feature type="domain" description="UvrD-like helicase C-terminal" evidence="18">
    <location>
        <begin position="324"/>
        <end position="655"/>
    </location>
</feature>
<dbReference type="SUPFAM" id="SSF52540">
    <property type="entry name" value="P-loop containing nucleoside triphosphate hydrolases"/>
    <property type="match status" value="1"/>
</dbReference>
<dbReference type="EC" id="5.6.2.4" evidence="13"/>
<evidence type="ECO:0000256" key="10">
    <source>
        <dbReference type="ARBA" id="ARBA00023204"/>
    </source>
</evidence>
<keyword evidence="11" id="KW-0413">Isomerase</keyword>
<name>A0A931GGA3_9MICC</name>
<evidence type="ECO:0000256" key="2">
    <source>
        <dbReference type="ARBA" id="ARBA00022722"/>
    </source>
</evidence>
<evidence type="ECO:0000259" key="18">
    <source>
        <dbReference type="PROSITE" id="PS51217"/>
    </source>
</evidence>
<accession>A0A931GGA3</accession>
<evidence type="ECO:0000256" key="8">
    <source>
        <dbReference type="ARBA" id="ARBA00022840"/>
    </source>
</evidence>
<gene>
    <name evidence="19" type="ORF">IW252_002344</name>
</gene>
<dbReference type="InterPro" id="IPR014016">
    <property type="entry name" value="UvrD-like_ATP-bd"/>
</dbReference>
<dbReference type="InterPro" id="IPR014017">
    <property type="entry name" value="DNA_helicase_UvrD-like_C"/>
</dbReference>
<feature type="domain" description="UvrD-like helicase ATP-binding" evidence="17">
    <location>
        <begin position="23"/>
        <end position="323"/>
    </location>
</feature>
<dbReference type="Pfam" id="PF12705">
    <property type="entry name" value="PDDEXK_1"/>
    <property type="match status" value="1"/>
</dbReference>
<keyword evidence="9" id="KW-0238">DNA-binding</keyword>
<evidence type="ECO:0000256" key="12">
    <source>
        <dbReference type="ARBA" id="ARBA00034617"/>
    </source>
</evidence>
<dbReference type="GO" id="GO:0043138">
    <property type="term" value="F:3'-5' DNA helicase activity"/>
    <property type="evidence" value="ECO:0007669"/>
    <property type="project" value="UniProtKB-EC"/>
</dbReference>
<dbReference type="PROSITE" id="PS51217">
    <property type="entry name" value="UVRD_HELICASE_CTER"/>
    <property type="match status" value="1"/>
</dbReference>
<dbReference type="EMBL" id="JADOTZ010000001">
    <property type="protein sequence ID" value="MBG6085577.1"/>
    <property type="molecule type" value="Genomic_DNA"/>
</dbReference>
<comment type="similarity">
    <text evidence="1">Belongs to the helicase family. UvrD subfamily.</text>
</comment>
<dbReference type="Pfam" id="PF00580">
    <property type="entry name" value="UvrD-helicase"/>
    <property type="match status" value="1"/>
</dbReference>
<keyword evidence="7 19" id="KW-0269">Exonuclease</keyword>
<dbReference type="Gene3D" id="3.40.50.300">
    <property type="entry name" value="P-loop containing nucleotide triphosphate hydrolases"/>
    <property type="match status" value="2"/>
</dbReference>
<dbReference type="InterPro" id="IPR011604">
    <property type="entry name" value="PDDEXK-like_dom_sf"/>
</dbReference>
<dbReference type="Gene3D" id="1.10.486.10">
    <property type="entry name" value="PCRA, domain 4"/>
    <property type="match status" value="1"/>
</dbReference>
<dbReference type="InterPro" id="IPR013986">
    <property type="entry name" value="DExx_box_DNA_helicase_dom_sf"/>
</dbReference>
<feature type="binding site" evidence="15">
    <location>
        <begin position="44"/>
        <end position="51"/>
    </location>
    <ligand>
        <name>ATP</name>
        <dbReference type="ChEBI" id="CHEBI:30616"/>
    </ligand>
</feature>
<comment type="catalytic activity">
    <reaction evidence="12">
        <text>Couples ATP hydrolysis with the unwinding of duplex DNA by translocating in the 3'-5' direction.</text>
        <dbReference type="EC" id="5.6.2.4"/>
    </reaction>
</comment>
<dbReference type="AlphaFoldDB" id="A0A931GGA3"/>
<dbReference type="InterPro" id="IPR038726">
    <property type="entry name" value="PDDEXK_AddAB-type"/>
</dbReference>
<keyword evidence="8 15" id="KW-0067">ATP-binding</keyword>
<dbReference type="GO" id="GO:0005829">
    <property type="term" value="C:cytosol"/>
    <property type="evidence" value="ECO:0007669"/>
    <property type="project" value="TreeGrafter"/>
</dbReference>
<evidence type="ECO:0000256" key="13">
    <source>
        <dbReference type="ARBA" id="ARBA00034808"/>
    </source>
</evidence>
<evidence type="ECO:0000256" key="5">
    <source>
        <dbReference type="ARBA" id="ARBA00022801"/>
    </source>
</evidence>
<evidence type="ECO:0000259" key="17">
    <source>
        <dbReference type="PROSITE" id="PS51198"/>
    </source>
</evidence>
<dbReference type="GO" id="GO:0003677">
    <property type="term" value="F:DNA binding"/>
    <property type="evidence" value="ECO:0007669"/>
    <property type="project" value="UniProtKB-KW"/>
</dbReference>
<evidence type="ECO:0000256" key="1">
    <source>
        <dbReference type="ARBA" id="ARBA00009922"/>
    </source>
</evidence>
<comment type="caution">
    <text evidence="19">The sequence shown here is derived from an EMBL/GenBank/DDBJ whole genome shotgun (WGS) entry which is preliminary data.</text>
</comment>
<dbReference type="InterPro" id="IPR027417">
    <property type="entry name" value="P-loop_NTPase"/>
</dbReference>
<evidence type="ECO:0000256" key="9">
    <source>
        <dbReference type="ARBA" id="ARBA00023125"/>
    </source>
</evidence>
<keyword evidence="6 15" id="KW-0347">Helicase</keyword>
<keyword evidence="4" id="KW-0227">DNA damage</keyword>
<dbReference type="RefSeq" id="WP_196837254.1">
    <property type="nucleotide sequence ID" value="NZ_JADOTZ010000001.1"/>
</dbReference>
<feature type="region of interest" description="Disordered" evidence="16">
    <location>
        <begin position="343"/>
        <end position="366"/>
    </location>
</feature>
<evidence type="ECO:0000256" key="11">
    <source>
        <dbReference type="ARBA" id="ARBA00023235"/>
    </source>
</evidence>
<dbReference type="Gene3D" id="3.90.320.10">
    <property type="match status" value="1"/>
</dbReference>
<keyword evidence="3 15" id="KW-0547">Nucleotide-binding</keyword>
<evidence type="ECO:0000256" key="6">
    <source>
        <dbReference type="ARBA" id="ARBA00022806"/>
    </source>
</evidence>
<dbReference type="InterPro" id="IPR000212">
    <property type="entry name" value="DNA_helicase_UvrD/REP"/>
</dbReference>
<organism evidence="19 20">
    <name type="scientific">Zhihengliuella flava</name>
    <dbReference type="NCBI Taxonomy" id="1285193"/>
    <lineage>
        <taxon>Bacteria</taxon>
        <taxon>Bacillati</taxon>
        <taxon>Actinomycetota</taxon>
        <taxon>Actinomycetes</taxon>
        <taxon>Micrococcales</taxon>
        <taxon>Micrococcaceae</taxon>
        <taxon>Zhihengliuella</taxon>
    </lineage>
</organism>